<sequence>MMKAFNLGWMIVLFVGIVTSATAQKHSRADYFRIGLKGGVNLSSVKVASLSTNLENKSGYQFGAFARIGRTVFIQPEVYFSAKEVNVDVLNSLTTNQGVVGFSQKSLDVPILVGLKLGPIRVLAGPVATYAISASTSPDAAVKSYFSGTSQEIINRSNFSYQAGVGFDILNLSLDLRYEGAMSELNNTLSVPSGFNYSQKPSYYQATLGFRIL</sequence>
<evidence type="ECO:0000259" key="1">
    <source>
        <dbReference type="Pfam" id="PF13568"/>
    </source>
</evidence>
<organism evidence="2 3">
    <name type="scientific">Aquirufa esocilacus</name>
    <dbReference type="NCBI Taxonomy" id="3096513"/>
    <lineage>
        <taxon>Bacteria</taxon>
        <taxon>Pseudomonadati</taxon>
        <taxon>Bacteroidota</taxon>
        <taxon>Cytophagia</taxon>
        <taxon>Cytophagales</taxon>
        <taxon>Flectobacillaceae</taxon>
        <taxon>Aquirufa</taxon>
    </lineage>
</organism>
<keyword evidence="3" id="KW-1185">Reference proteome</keyword>
<name>A0ABW6DH02_9BACT</name>
<protein>
    <submittedName>
        <fullName evidence="2">Porin family protein</fullName>
    </submittedName>
</protein>
<accession>A0ABW6DH02</accession>
<dbReference type="EMBL" id="JBBKXX010000001">
    <property type="protein sequence ID" value="MFD3407963.1"/>
    <property type="molecule type" value="Genomic_DNA"/>
</dbReference>
<dbReference type="RefSeq" id="WP_377980363.1">
    <property type="nucleotide sequence ID" value="NZ_JBBKXX010000001.1"/>
</dbReference>
<gene>
    <name evidence="2" type="ORF">SKC37_04800</name>
</gene>
<proteinExistence type="predicted"/>
<feature type="domain" description="Outer membrane protein beta-barrel" evidence="1">
    <location>
        <begin position="23"/>
        <end position="180"/>
    </location>
</feature>
<evidence type="ECO:0000313" key="2">
    <source>
        <dbReference type="EMBL" id="MFD3407963.1"/>
    </source>
</evidence>
<dbReference type="InterPro" id="IPR025665">
    <property type="entry name" value="Beta-barrel_OMP_2"/>
</dbReference>
<dbReference type="Pfam" id="PF13568">
    <property type="entry name" value="OMP_b-brl_2"/>
    <property type="match status" value="1"/>
</dbReference>
<dbReference type="Proteomes" id="UP001598019">
    <property type="component" value="Unassembled WGS sequence"/>
</dbReference>
<comment type="caution">
    <text evidence="2">The sequence shown here is derived from an EMBL/GenBank/DDBJ whole genome shotgun (WGS) entry which is preliminary data.</text>
</comment>
<evidence type="ECO:0000313" key="3">
    <source>
        <dbReference type="Proteomes" id="UP001598019"/>
    </source>
</evidence>
<reference evidence="2 3" key="1">
    <citation type="submission" date="2024-03" db="EMBL/GenBank/DDBJ databases">
        <title>Aquirufa genome sequencing.</title>
        <authorList>
            <person name="Pitt A."/>
            <person name="Hahn M.W."/>
        </authorList>
    </citation>
    <scope>NUCLEOTIDE SEQUENCE [LARGE SCALE GENOMIC DNA]</scope>
    <source>
        <strain evidence="2 3">HETE-83D</strain>
    </source>
</reference>